<dbReference type="Pfam" id="PF00550">
    <property type="entry name" value="PP-binding"/>
    <property type="match status" value="1"/>
</dbReference>
<feature type="domain" description="Carrier" evidence="1">
    <location>
        <begin position="7"/>
        <end position="88"/>
    </location>
</feature>
<dbReference type="InterPro" id="IPR009081">
    <property type="entry name" value="PP-bd_ACP"/>
</dbReference>
<protein>
    <submittedName>
        <fullName evidence="2">Phosphopantetheine attachment site protein</fullName>
    </submittedName>
</protein>
<dbReference type="EMBL" id="MH908884">
    <property type="protein sequence ID" value="AYM52780.1"/>
    <property type="molecule type" value="Genomic_DNA"/>
</dbReference>
<organism evidence="2">
    <name type="scientific">Simulacricoccus ruber</name>
    <dbReference type="NCBI Taxonomy" id="2303410"/>
    <lineage>
        <taxon>Bacteria</taxon>
        <taxon>Pseudomonadati</taxon>
        <taxon>Myxococcota</taxon>
        <taxon>Myxococcia</taxon>
        <taxon>Myxococcales</taxon>
        <taxon>Cystobacterineae</taxon>
        <taxon>Myxococcaceae</taxon>
        <taxon>Simulacricoccus</taxon>
    </lineage>
</organism>
<dbReference type="InterPro" id="IPR036736">
    <property type="entry name" value="ACP-like_sf"/>
</dbReference>
<name>A0A3S7UVJ8_9BACT</name>
<proteinExistence type="predicted"/>
<accession>A0A3S7UVJ8</accession>
<sequence length="97" mass="10741">MVELVADPYTDTEAAVLEEIRRIAAEELEWTRPVQPADDLLRDLQLDSLGLTVLAVGLENRFRVRLTEEDSAGVLTVRDLMRLVAMRTAESAGESAS</sequence>
<dbReference type="SUPFAM" id="SSF47336">
    <property type="entry name" value="ACP-like"/>
    <property type="match status" value="1"/>
</dbReference>
<dbReference type="PROSITE" id="PS50075">
    <property type="entry name" value="CARRIER"/>
    <property type="match status" value="1"/>
</dbReference>
<reference evidence="2" key="1">
    <citation type="journal article" date="2018" name="J. Ind. Microbiol. Biotechnol.">
        <title>Genome mining reveals uncommon alkylpyrones as type III PKS products from myxobacteria.</title>
        <authorList>
            <person name="Hug J.J."/>
            <person name="Panter F."/>
            <person name="Krug D."/>
            <person name="Muller R."/>
        </authorList>
    </citation>
    <scope>NUCLEOTIDE SEQUENCE</scope>
    <source>
        <strain evidence="2">MCy10636</strain>
    </source>
</reference>
<evidence type="ECO:0000259" key="1">
    <source>
        <dbReference type="PROSITE" id="PS50075"/>
    </source>
</evidence>
<dbReference type="Gene3D" id="1.10.1200.10">
    <property type="entry name" value="ACP-like"/>
    <property type="match status" value="1"/>
</dbReference>
<dbReference type="AlphaFoldDB" id="A0A3S7UVJ8"/>
<evidence type="ECO:0000313" key="2">
    <source>
        <dbReference type="EMBL" id="AYM52780.1"/>
    </source>
</evidence>